<dbReference type="Pfam" id="PF16093">
    <property type="entry name" value="PAC4"/>
    <property type="match status" value="1"/>
</dbReference>
<evidence type="ECO:0000313" key="3">
    <source>
        <dbReference type="Proteomes" id="UP001295423"/>
    </source>
</evidence>
<dbReference type="AlphaFoldDB" id="A0AAD2FN56"/>
<gene>
    <name evidence="2" type="ORF">CYCCA115_LOCUS10862</name>
</gene>
<organism evidence="2 3">
    <name type="scientific">Cylindrotheca closterium</name>
    <dbReference type="NCBI Taxonomy" id="2856"/>
    <lineage>
        <taxon>Eukaryota</taxon>
        <taxon>Sar</taxon>
        <taxon>Stramenopiles</taxon>
        <taxon>Ochrophyta</taxon>
        <taxon>Bacillariophyta</taxon>
        <taxon>Bacillariophyceae</taxon>
        <taxon>Bacillariophycidae</taxon>
        <taxon>Bacillariales</taxon>
        <taxon>Bacillariaceae</taxon>
        <taxon>Cylindrotheca</taxon>
    </lineage>
</organism>
<accession>A0AAD2FN56</accession>
<dbReference type="InterPro" id="IPR032157">
    <property type="entry name" value="PAC4"/>
</dbReference>
<reference evidence="2" key="1">
    <citation type="submission" date="2023-08" db="EMBL/GenBank/DDBJ databases">
        <authorList>
            <person name="Audoor S."/>
            <person name="Bilcke G."/>
        </authorList>
    </citation>
    <scope>NUCLEOTIDE SEQUENCE</scope>
</reference>
<feature type="compositionally biased region" description="Polar residues" evidence="1">
    <location>
        <begin position="94"/>
        <end position="114"/>
    </location>
</feature>
<dbReference type="GO" id="GO:0043248">
    <property type="term" value="P:proteasome assembly"/>
    <property type="evidence" value="ECO:0007669"/>
    <property type="project" value="InterPro"/>
</dbReference>
<feature type="region of interest" description="Disordered" evidence="1">
    <location>
        <begin position="94"/>
        <end position="124"/>
    </location>
</feature>
<dbReference type="Proteomes" id="UP001295423">
    <property type="component" value="Unassembled WGS sequence"/>
</dbReference>
<proteinExistence type="predicted"/>
<evidence type="ECO:0000256" key="1">
    <source>
        <dbReference type="SAM" id="MobiDB-lite"/>
    </source>
</evidence>
<name>A0AAD2FN56_9STRA</name>
<keyword evidence="3" id="KW-1185">Reference proteome</keyword>
<evidence type="ECO:0000313" key="2">
    <source>
        <dbReference type="EMBL" id="CAJ1946839.1"/>
    </source>
</evidence>
<sequence length="225" mass="23749">MNELDHASVDPSSVSKIESPRVPLMSFATKVPVSMLDSIDEITTRESPFGQRSVVGTITLLQNCVIVWVGWGESEEILHDHDISNLDLQSALGQSPTVSSQQNNRNLPTNTKTRVSLGKGKPPQGQCTVAMPRTIAYKGAFATGAKDLPCSQIIGGGSTDAQVLASQMASRLSAKLSMAIFVSCQLANGISAQSDQSSSVPPLAAAAAEKEIIKVIQSELAVQIC</sequence>
<dbReference type="EMBL" id="CAKOGP040001715">
    <property type="protein sequence ID" value="CAJ1946839.1"/>
    <property type="molecule type" value="Genomic_DNA"/>
</dbReference>
<protein>
    <submittedName>
        <fullName evidence="2">Uncharacterized protein</fullName>
    </submittedName>
</protein>
<comment type="caution">
    <text evidence="2">The sequence shown here is derived from an EMBL/GenBank/DDBJ whole genome shotgun (WGS) entry which is preliminary data.</text>
</comment>